<protein>
    <submittedName>
        <fullName evidence="1">Uncharacterized protein</fullName>
    </submittedName>
</protein>
<feature type="non-terminal residue" evidence="1">
    <location>
        <position position="125"/>
    </location>
</feature>
<proteinExistence type="predicted"/>
<dbReference type="Proteomes" id="UP001140234">
    <property type="component" value="Unassembled WGS sequence"/>
</dbReference>
<reference evidence="1" key="1">
    <citation type="submission" date="2022-07" db="EMBL/GenBank/DDBJ databases">
        <title>Phylogenomic reconstructions and comparative analyses of Kickxellomycotina fungi.</title>
        <authorList>
            <person name="Reynolds N.K."/>
            <person name="Stajich J.E."/>
            <person name="Barry K."/>
            <person name="Grigoriev I.V."/>
            <person name="Crous P."/>
            <person name="Smith M.E."/>
        </authorList>
    </citation>
    <scope>NUCLEOTIDE SEQUENCE</scope>
    <source>
        <strain evidence="1">CBS 109366</strain>
    </source>
</reference>
<gene>
    <name evidence="1" type="ORF">IWQ57_006607</name>
</gene>
<keyword evidence="2" id="KW-1185">Reference proteome</keyword>
<feature type="non-terminal residue" evidence="1">
    <location>
        <position position="1"/>
    </location>
</feature>
<name>A0ACC1JJ68_9FUNG</name>
<comment type="caution">
    <text evidence="1">The sequence shown here is derived from an EMBL/GenBank/DDBJ whole genome shotgun (WGS) entry which is preliminary data.</text>
</comment>
<accession>A0ACC1JJ68</accession>
<evidence type="ECO:0000313" key="2">
    <source>
        <dbReference type="Proteomes" id="UP001140234"/>
    </source>
</evidence>
<evidence type="ECO:0000313" key="1">
    <source>
        <dbReference type="EMBL" id="KAJ2759239.1"/>
    </source>
</evidence>
<dbReference type="EMBL" id="JANBUJ010003848">
    <property type="protein sequence ID" value="KAJ2759239.1"/>
    <property type="molecule type" value="Genomic_DNA"/>
</dbReference>
<sequence length="125" mass="14335">SWSEIEDASDADDDPAVVHKKRILRYGRERLSSMRQRFEDAKARLYDEKLAQLDLECAQLKDGSHPQYQVLLERVDARWAQRLEAIDFKLASRHSVAAANLAASRRAAADTFVATRGDLRQRMIH</sequence>
<organism evidence="1 2">
    <name type="scientific">Coemansia nantahalensis</name>
    <dbReference type="NCBI Taxonomy" id="2789366"/>
    <lineage>
        <taxon>Eukaryota</taxon>
        <taxon>Fungi</taxon>
        <taxon>Fungi incertae sedis</taxon>
        <taxon>Zoopagomycota</taxon>
        <taxon>Kickxellomycotina</taxon>
        <taxon>Kickxellomycetes</taxon>
        <taxon>Kickxellales</taxon>
        <taxon>Kickxellaceae</taxon>
        <taxon>Coemansia</taxon>
    </lineage>
</organism>